<comment type="caution">
    <text evidence="1">The sequence shown here is derived from an EMBL/GenBank/DDBJ whole genome shotgun (WGS) entry which is preliminary data.</text>
</comment>
<evidence type="ECO:0000313" key="2">
    <source>
        <dbReference type="Proteomes" id="UP001565368"/>
    </source>
</evidence>
<protein>
    <submittedName>
        <fullName evidence="1">Uncharacterized protein</fullName>
    </submittedName>
</protein>
<reference evidence="1 2" key="1">
    <citation type="submission" date="2023-08" db="EMBL/GenBank/DDBJ databases">
        <title>Annotated Genome Sequence of Vanrija albida AlHP1.</title>
        <authorList>
            <person name="Herzog R."/>
        </authorList>
    </citation>
    <scope>NUCLEOTIDE SEQUENCE [LARGE SCALE GENOMIC DNA]</scope>
    <source>
        <strain evidence="1 2">AlHP1</strain>
    </source>
</reference>
<gene>
    <name evidence="1" type="ORF">Q8F55_007654</name>
</gene>
<name>A0ABR3PU43_9TREE</name>
<dbReference type="Proteomes" id="UP001565368">
    <property type="component" value="Unassembled WGS sequence"/>
</dbReference>
<proteinExistence type="predicted"/>
<sequence>MFDPQAHPPLLDGVLEAAAAPDAVVSLPLAGHALEVVHRRQGAHVVLRPACGAPHAFRTSPHAWASAKLAPLWAEPALLDVVGAVPVPPLHPRVLRLVPDESGVAAPPAAPVLVLHSRPDWDAHAAPRTLAIPPGVDKLVLNCVYHAGQLGASLLALGANWAAVRTVVLRFEPAGPFWPTPDPGGQAHRAGLHRLALLNRLVSSLLALGTRVTLVDLHTVPHLWLGLSPADSGFTLDWLTAKGQGLSIITSDAYADEYGDDAELETASWEYALADGDE</sequence>
<keyword evidence="2" id="KW-1185">Reference proteome</keyword>
<dbReference type="EMBL" id="JBBXJM010000006">
    <property type="protein sequence ID" value="KAL1405972.1"/>
    <property type="molecule type" value="Genomic_DNA"/>
</dbReference>
<accession>A0ABR3PU43</accession>
<dbReference type="GeneID" id="95988697"/>
<organism evidence="1 2">
    <name type="scientific">Vanrija albida</name>
    <dbReference type="NCBI Taxonomy" id="181172"/>
    <lineage>
        <taxon>Eukaryota</taxon>
        <taxon>Fungi</taxon>
        <taxon>Dikarya</taxon>
        <taxon>Basidiomycota</taxon>
        <taxon>Agaricomycotina</taxon>
        <taxon>Tremellomycetes</taxon>
        <taxon>Trichosporonales</taxon>
        <taxon>Trichosporonaceae</taxon>
        <taxon>Vanrija</taxon>
    </lineage>
</organism>
<evidence type="ECO:0000313" key="1">
    <source>
        <dbReference type="EMBL" id="KAL1405972.1"/>
    </source>
</evidence>
<dbReference type="RefSeq" id="XP_069205916.1">
    <property type="nucleotide sequence ID" value="XM_069356075.1"/>
</dbReference>